<dbReference type="GO" id="GO:0005886">
    <property type="term" value="C:plasma membrane"/>
    <property type="evidence" value="ECO:0007669"/>
    <property type="project" value="TreeGrafter"/>
</dbReference>
<dbReference type="SMART" id="SM00283">
    <property type="entry name" value="MA"/>
    <property type="match status" value="1"/>
</dbReference>
<feature type="compositionally biased region" description="Low complexity" evidence="7">
    <location>
        <begin position="717"/>
        <end position="734"/>
    </location>
</feature>
<evidence type="ECO:0000259" key="9">
    <source>
        <dbReference type="PROSITE" id="PS50111"/>
    </source>
</evidence>
<evidence type="ECO:0000259" key="10">
    <source>
        <dbReference type="PROSITE" id="PS50885"/>
    </source>
</evidence>
<dbReference type="RefSeq" id="WP_132976260.1">
    <property type="nucleotide sequence ID" value="NZ_SMAO01000002.1"/>
</dbReference>
<dbReference type="OrthoDB" id="9781845at2"/>
<evidence type="ECO:0000256" key="4">
    <source>
        <dbReference type="ARBA" id="ARBA00029447"/>
    </source>
</evidence>
<name>A0A4R3N257_9GAMM</name>
<proteinExistence type="inferred from homology"/>
<reference evidence="11 12" key="1">
    <citation type="submission" date="2019-03" db="EMBL/GenBank/DDBJ databases">
        <title>Genomic Encyclopedia of Type Strains, Phase IV (KMG-IV): sequencing the most valuable type-strain genomes for metagenomic binning, comparative biology and taxonomic classification.</title>
        <authorList>
            <person name="Goeker M."/>
        </authorList>
    </citation>
    <scope>NUCLEOTIDE SEQUENCE [LARGE SCALE GENOMIC DNA]</scope>
    <source>
        <strain evidence="11 12">DSM 13587</strain>
    </source>
</reference>
<dbReference type="Proteomes" id="UP000295717">
    <property type="component" value="Unassembled WGS sequence"/>
</dbReference>
<keyword evidence="3 5" id="KW-0807">Transducer</keyword>
<evidence type="ECO:0000256" key="1">
    <source>
        <dbReference type="ARBA" id="ARBA00004370"/>
    </source>
</evidence>
<dbReference type="InterPro" id="IPR004089">
    <property type="entry name" value="MCPsignal_dom"/>
</dbReference>
<dbReference type="AlphaFoldDB" id="A0A4R3N257"/>
<dbReference type="PROSITE" id="PS50111">
    <property type="entry name" value="CHEMOTAXIS_TRANSDUC_2"/>
    <property type="match status" value="1"/>
</dbReference>
<evidence type="ECO:0000256" key="7">
    <source>
        <dbReference type="SAM" id="MobiDB-lite"/>
    </source>
</evidence>
<keyword evidence="8" id="KW-1133">Transmembrane helix</keyword>
<keyword evidence="6" id="KW-0175">Coiled coil</keyword>
<feature type="domain" description="Methyl-accepting transducer" evidence="9">
    <location>
        <begin position="452"/>
        <end position="681"/>
    </location>
</feature>
<dbReference type="PANTHER" id="PTHR43531">
    <property type="entry name" value="PROTEIN ICFG"/>
    <property type="match status" value="1"/>
</dbReference>
<feature type="region of interest" description="Disordered" evidence="7">
    <location>
        <begin position="705"/>
        <end position="751"/>
    </location>
</feature>
<dbReference type="SMART" id="SM00304">
    <property type="entry name" value="HAMP"/>
    <property type="match status" value="3"/>
</dbReference>
<keyword evidence="8" id="KW-0812">Transmembrane</keyword>
<dbReference type="InterPro" id="IPR047347">
    <property type="entry name" value="YvaQ-like_sensor"/>
</dbReference>
<dbReference type="PANTHER" id="PTHR43531:SF14">
    <property type="entry name" value="METHYL-ACCEPTING CHEMOTAXIS PROTEIN I-RELATED"/>
    <property type="match status" value="1"/>
</dbReference>
<evidence type="ECO:0000256" key="3">
    <source>
        <dbReference type="ARBA" id="ARBA00023224"/>
    </source>
</evidence>
<dbReference type="PRINTS" id="PR00260">
    <property type="entry name" value="CHEMTRNSDUCR"/>
</dbReference>
<evidence type="ECO:0000256" key="5">
    <source>
        <dbReference type="PROSITE-ProRule" id="PRU00284"/>
    </source>
</evidence>
<dbReference type="Gene3D" id="1.20.120.1530">
    <property type="match status" value="1"/>
</dbReference>
<comment type="subcellular location">
    <subcellularLocation>
        <location evidence="1">Membrane</location>
    </subcellularLocation>
</comment>
<evidence type="ECO:0000256" key="6">
    <source>
        <dbReference type="SAM" id="Coils"/>
    </source>
</evidence>
<accession>A0A4R3N257</accession>
<keyword evidence="8" id="KW-0472">Membrane</keyword>
<dbReference type="Pfam" id="PF12729">
    <property type="entry name" value="4HB_MCP_1"/>
    <property type="match status" value="1"/>
</dbReference>
<dbReference type="CDD" id="cd11386">
    <property type="entry name" value="MCP_signal"/>
    <property type="match status" value="1"/>
</dbReference>
<organism evidence="11 12">
    <name type="scientific">Thiobaca trueperi</name>
    <dbReference type="NCBI Taxonomy" id="127458"/>
    <lineage>
        <taxon>Bacteria</taxon>
        <taxon>Pseudomonadati</taxon>
        <taxon>Pseudomonadota</taxon>
        <taxon>Gammaproteobacteria</taxon>
        <taxon>Chromatiales</taxon>
        <taxon>Chromatiaceae</taxon>
        <taxon>Thiobaca</taxon>
    </lineage>
</organism>
<dbReference type="SUPFAM" id="SSF58104">
    <property type="entry name" value="Methyl-accepting chemotaxis protein (MCP) signaling domain"/>
    <property type="match status" value="1"/>
</dbReference>
<evidence type="ECO:0000313" key="12">
    <source>
        <dbReference type="Proteomes" id="UP000295717"/>
    </source>
</evidence>
<dbReference type="InterPro" id="IPR024478">
    <property type="entry name" value="HlyB_4HB_MCP"/>
</dbReference>
<feature type="domain" description="HAMP" evidence="10">
    <location>
        <begin position="224"/>
        <end position="265"/>
    </location>
</feature>
<comment type="caution">
    <text evidence="11">The sequence shown here is derived from an EMBL/GenBank/DDBJ whole genome shotgun (WGS) entry which is preliminary data.</text>
</comment>
<comment type="similarity">
    <text evidence="4">Belongs to the methyl-accepting chemotaxis (MCP) protein family.</text>
</comment>
<dbReference type="InterPro" id="IPR004090">
    <property type="entry name" value="Chemotax_Me-accpt_rcpt"/>
</dbReference>
<dbReference type="FunFam" id="1.10.287.950:FF:000001">
    <property type="entry name" value="Methyl-accepting chemotaxis sensory transducer"/>
    <property type="match status" value="1"/>
</dbReference>
<sequence>MGSMKVSTRLGLGFGVILTLLGLIALIGISKIHGLNENIASVVNDYFPKTVKANLIVDSVNVVARAVRNTLLLDDPGAIQSEIERIDQARAAISTNLDQLKQTITSEEGVRLLSAVIDARGDYVGLQTSFLNLVREGRRDEAKTFLLTTIRDKQSAYLKVIGELIDYQTNLMNQKGQDAQQNAASATFQLLLLSALALILGIGIGYWIVRGLMRQLGGEPDYAATMVQAVAAGDLSHTIATRPGDTSSLLVSLKQMQESLKRLVGEITGIVNGATQGDFSRRLELADKSGFGREIAEGLNRLAETTDVGLRDVTRVANALAAGDLSQTITKDYPGLFGQTKTGVNGTVTALTGVVNEIRRIVDAANQGDFSIKLDLAGKQGFAKDIAQLLNQLSDTTEVGLKDVMRVAQALAEGDLTQTITKDYPGLFGETKAGVNTTVANLKDLVSRIREAVDTIGTASNEIATGNQDLSQRTEEQASSLEETASSMEELTSTVKQNADNARQASQLAISASDVALKGGTVVSASVETMAAISESSNKIADIIGVIDGIAFQTNILALNAAVEAARAGEQGRGFAVVAAEVRNLAQRSANAAKEIKTLIGDSVAKVDAGTVQVNEAGQRMTEIVQSIKRVTDLVAEISAASNEQSSGIEQVNQAIIQMDDVTQQNAALVEEAAAAAESLEEQAQKLASVVAVFKLDQGGMRSMSESHSAALAPRQRASAKTTAKSRTAPAPRANRPPPVAKSDDNDWSEF</sequence>
<dbReference type="GO" id="GO:0007165">
    <property type="term" value="P:signal transduction"/>
    <property type="evidence" value="ECO:0007669"/>
    <property type="project" value="UniProtKB-KW"/>
</dbReference>
<evidence type="ECO:0000256" key="8">
    <source>
        <dbReference type="SAM" id="Phobius"/>
    </source>
</evidence>
<dbReference type="Pfam" id="PF00015">
    <property type="entry name" value="MCPsignal"/>
    <property type="match status" value="1"/>
</dbReference>
<keyword evidence="2" id="KW-0488">Methylation</keyword>
<feature type="domain" description="HAMP" evidence="10">
    <location>
        <begin position="310"/>
        <end position="356"/>
    </location>
</feature>
<protein>
    <submittedName>
        <fullName evidence="11">Methyl-accepting chemotaxis protein</fullName>
    </submittedName>
</protein>
<dbReference type="GO" id="GO:0004888">
    <property type="term" value="F:transmembrane signaling receptor activity"/>
    <property type="evidence" value="ECO:0007669"/>
    <property type="project" value="InterPro"/>
</dbReference>
<dbReference type="GO" id="GO:0006935">
    <property type="term" value="P:chemotaxis"/>
    <property type="evidence" value="ECO:0007669"/>
    <property type="project" value="UniProtKB-KW"/>
</dbReference>
<dbReference type="Gene3D" id="1.10.287.950">
    <property type="entry name" value="Methyl-accepting chemotaxis protein"/>
    <property type="match status" value="1"/>
</dbReference>
<dbReference type="InterPro" id="IPR003660">
    <property type="entry name" value="HAMP_dom"/>
</dbReference>
<keyword evidence="12" id="KW-1185">Reference proteome</keyword>
<dbReference type="CDD" id="cd19411">
    <property type="entry name" value="MCP2201-like_sensor"/>
    <property type="match status" value="1"/>
</dbReference>
<feature type="coiled-coil region" evidence="6">
    <location>
        <begin position="652"/>
        <end position="690"/>
    </location>
</feature>
<evidence type="ECO:0000256" key="2">
    <source>
        <dbReference type="ARBA" id="ARBA00022481"/>
    </source>
</evidence>
<feature type="region of interest" description="Disordered" evidence="7">
    <location>
        <begin position="465"/>
        <end position="486"/>
    </location>
</feature>
<feature type="transmembrane region" description="Helical" evidence="8">
    <location>
        <begin position="190"/>
        <end position="209"/>
    </location>
</feature>
<dbReference type="EMBL" id="SMAO01000002">
    <property type="protein sequence ID" value="TCT23158.1"/>
    <property type="molecule type" value="Genomic_DNA"/>
</dbReference>
<evidence type="ECO:0000313" key="11">
    <source>
        <dbReference type="EMBL" id="TCT23158.1"/>
    </source>
</evidence>
<dbReference type="PROSITE" id="PS50885">
    <property type="entry name" value="HAMP"/>
    <property type="match status" value="3"/>
</dbReference>
<feature type="domain" description="HAMP" evidence="10">
    <location>
        <begin position="401"/>
        <end position="447"/>
    </location>
</feature>
<gene>
    <name evidence="11" type="ORF">EDC35_102495</name>
</gene>
<dbReference type="InterPro" id="IPR051310">
    <property type="entry name" value="MCP_chemotaxis"/>
</dbReference>